<dbReference type="InterPro" id="IPR027367">
    <property type="entry name" value="Gly-zipper_YMGG"/>
</dbReference>
<evidence type="ECO:0000259" key="2">
    <source>
        <dbReference type="Pfam" id="PF13441"/>
    </source>
</evidence>
<feature type="domain" description="YMGG-like Gly-zipper" evidence="2">
    <location>
        <begin position="25"/>
        <end position="68"/>
    </location>
</feature>
<dbReference type="EMBL" id="JBHRSV010000016">
    <property type="protein sequence ID" value="MFC2926100.1"/>
    <property type="molecule type" value="Genomic_DNA"/>
</dbReference>
<dbReference type="Pfam" id="PF13441">
    <property type="entry name" value="Gly-zipper_YMGG"/>
    <property type="match status" value="1"/>
</dbReference>
<protein>
    <submittedName>
        <fullName evidence="3">Glycine zipper domain-containing protein</fullName>
    </submittedName>
</protein>
<evidence type="ECO:0000256" key="1">
    <source>
        <dbReference type="SAM" id="SignalP"/>
    </source>
</evidence>
<accession>A0ABV6ZXG1</accession>
<proteinExistence type="predicted"/>
<sequence length="116" mass="12107">MKKLLIALTALPLMACTQTGNVERGALTGAALGAAAGAIIGNNTGSGDAETGAIIGGVIGAAGGAYAGCRADGGCRWNQNNPQHSEQYWDPQARQYYYFNRQDGCTYWVNGQFRGC</sequence>
<feature type="signal peptide" evidence="1">
    <location>
        <begin position="1"/>
        <end position="15"/>
    </location>
</feature>
<reference evidence="4" key="1">
    <citation type="journal article" date="2019" name="Int. J. Syst. Evol. Microbiol.">
        <title>The Global Catalogue of Microorganisms (GCM) 10K type strain sequencing project: providing services to taxonomists for standard genome sequencing and annotation.</title>
        <authorList>
            <consortium name="The Broad Institute Genomics Platform"/>
            <consortium name="The Broad Institute Genome Sequencing Center for Infectious Disease"/>
            <person name="Wu L."/>
            <person name="Ma J."/>
        </authorList>
    </citation>
    <scope>NUCLEOTIDE SEQUENCE [LARGE SCALE GENOMIC DNA]</scope>
    <source>
        <strain evidence="4">KCTC 52487</strain>
    </source>
</reference>
<dbReference type="RefSeq" id="WP_343164419.1">
    <property type="nucleotide sequence ID" value="NZ_JBHRSV010000016.1"/>
</dbReference>
<evidence type="ECO:0000313" key="4">
    <source>
        <dbReference type="Proteomes" id="UP001595379"/>
    </source>
</evidence>
<gene>
    <name evidence="3" type="ORF">ACFOOR_08275</name>
</gene>
<keyword evidence="4" id="KW-1185">Reference proteome</keyword>
<feature type="chain" id="PRO_5045730312" evidence="1">
    <location>
        <begin position="16"/>
        <end position="116"/>
    </location>
</feature>
<evidence type="ECO:0000313" key="3">
    <source>
        <dbReference type="EMBL" id="MFC2926100.1"/>
    </source>
</evidence>
<keyword evidence="1" id="KW-0732">Signal</keyword>
<name>A0ABV6ZXG1_9PROT</name>
<comment type="caution">
    <text evidence="3">The sequence shown here is derived from an EMBL/GenBank/DDBJ whole genome shotgun (WGS) entry which is preliminary data.</text>
</comment>
<organism evidence="3 4">
    <name type="scientific">Hyphobacterium vulgare</name>
    <dbReference type="NCBI Taxonomy" id="1736751"/>
    <lineage>
        <taxon>Bacteria</taxon>
        <taxon>Pseudomonadati</taxon>
        <taxon>Pseudomonadota</taxon>
        <taxon>Alphaproteobacteria</taxon>
        <taxon>Maricaulales</taxon>
        <taxon>Maricaulaceae</taxon>
        <taxon>Hyphobacterium</taxon>
    </lineage>
</organism>
<dbReference type="Proteomes" id="UP001595379">
    <property type="component" value="Unassembled WGS sequence"/>
</dbReference>